<keyword evidence="4 5" id="KW-0472">Membrane</keyword>
<feature type="transmembrane region" description="Helical" evidence="5">
    <location>
        <begin position="475"/>
        <end position="496"/>
    </location>
</feature>
<feature type="transmembrane region" description="Helical" evidence="5">
    <location>
        <begin position="596"/>
        <end position="617"/>
    </location>
</feature>
<feature type="transmembrane region" description="Helical" evidence="5">
    <location>
        <begin position="545"/>
        <end position="563"/>
    </location>
</feature>
<dbReference type="SUPFAM" id="SSF161098">
    <property type="entry name" value="MetI-like"/>
    <property type="match status" value="1"/>
</dbReference>
<dbReference type="RefSeq" id="WP_195171648.1">
    <property type="nucleotide sequence ID" value="NZ_CP062983.1"/>
</dbReference>
<evidence type="ECO:0000313" key="8">
    <source>
        <dbReference type="EMBL" id="QPC83582.1"/>
    </source>
</evidence>
<dbReference type="Proteomes" id="UP000594468">
    <property type="component" value="Chromosome"/>
</dbReference>
<comment type="similarity">
    <text evidence="6">Belongs to the binding-protein-dependent transport system permease family. CysTW subfamily.</text>
</comment>
<dbReference type="Pfam" id="PF00528">
    <property type="entry name" value="BPD_transp_1"/>
    <property type="match status" value="1"/>
</dbReference>
<dbReference type="EMBL" id="CP062983">
    <property type="protein sequence ID" value="QPC83582.1"/>
    <property type="molecule type" value="Genomic_DNA"/>
</dbReference>
<evidence type="ECO:0000256" key="4">
    <source>
        <dbReference type="ARBA" id="ARBA00023136"/>
    </source>
</evidence>
<dbReference type="InterPro" id="IPR011864">
    <property type="entry name" value="Phosphate_PstC"/>
</dbReference>
<feature type="transmembrane region" description="Helical" evidence="5">
    <location>
        <begin position="516"/>
        <end position="539"/>
    </location>
</feature>
<dbReference type="InterPro" id="IPR035906">
    <property type="entry name" value="MetI-like_sf"/>
</dbReference>
<keyword evidence="2 5" id="KW-0812">Transmembrane</keyword>
<protein>
    <recommendedName>
        <fullName evidence="6">Phosphate transport system permease protein</fullName>
    </recommendedName>
</protein>
<dbReference type="AlphaFoldDB" id="A0A7S8EAZ1"/>
<gene>
    <name evidence="8" type="primary">pstC</name>
    <name evidence="8" type="ORF">G4Y79_04140</name>
</gene>
<keyword evidence="5" id="KW-0813">Transport</keyword>
<feature type="transmembrane region" description="Helical" evidence="5">
    <location>
        <begin position="663"/>
        <end position="683"/>
    </location>
</feature>
<organism evidence="8 9">
    <name type="scientific">Phototrophicus methaneseepsis</name>
    <dbReference type="NCBI Taxonomy" id="2710758"/>
    <lineage>
        <taxon>Bacteria</taxon>
        <taxon>Bacillati</taxon>
        <taxon>Chloroflexota</taxon>
        <taxon>Candidatus Thermofontia</taxon>
        <taxon>Phototrophicales</taxon>
        <taxon>Phototrophicaceae</taxon>
        <taxon>Phototrophicus</taxon>
    </lineage>
</organism>
<evidence type="ECO:0000259" key="7">
    <source>
        <dbReference type="PROSITE" id="PS50928"/>
    </source>
</evidence>
<evidence type="ECO:0000256" key="3">
    <source>
        <dbReference type="ARBA" id="ARBA00022989"/>
    </source>
</evidence>
<evidence type="ECO:0000256" key="5">
    <source>
        <dbReference type="RuleBase" id="RU363032"/>
    </source>
</evidence>
<feature type="transmembrane region" description="Helical" evidence="5">
    <location>
        <begin position="39"/>
        <end position="63"/>
    </location>
</feature>
<evidence type="ECO:0000256" key="2">
    <source>
        <dbReference type="ARBA" id="ARBA00022692"/>
    </source>
</evidence>
<comment type="subcellular location">
    <subcellularLocation>
        <location evidence="5">Cell membrane</location>
        <topology evidence="5">Multi-pass membrane protein</topology>
    </subcellularLocation>
    <subcellularLocation>
        <location evidence="1">Membrane</location>
        <topology evidence="1">Multi-pass membrane protein</topology>
    </subcellularLocation>
</comment>
<accession>A0A7S8EAZ1</accession>
<reference evidence="8 9" key="1">
    <citation type="submission" date="2020-02" db="EMBL/GenBank/DDBJ databases">
        <authorList>
            <person name="Zheng R.K."/>
            <person name="Sun C.M."/>
        </authorList>
    </citation>
    <scope>NUCLEOTIDE SEQUENCE [LARGE SCALE GENOMIC DNA]</scope>
    <source>
        <strain evidence="9">rifampicinis</strain>
    </source>
</reference>
<dbReference type="CDD" id="cd06261">
    <property type="entry name" value="TM_PBP2"/>
    <property type="match status" value="1"/>
</dbReference>
<dbReference type="GO" id="GO:0005315">
    <property type="term" value="F:phosphate transmembrane transporter activity"/>
    <property type="evidence" value="ECO:0007669"/>
    <property type="project" value="InterPro"/>
</dbReference>
<evidence type="ECO:0000256" key="6">
    <source>
        <dbReference type="RuleBase" id="RU363054"/>
    </source>
</evidence>
<dbReference type="InterPro" id="IPR024370">
    <property type="entry name" value="PBP_domain"/>
</dbReference>
<dbReference type="Gene3D" id="3.40.190.10">
    <property type="entry name" value="Periplasmic binding protein-like II"/>
    <property type="match status" value="2"/>
</dbReference>
<dbReference type="KEGG" id="pmet:G4Y79_04140"/>
<keyword evidence="6" id="KW-1003">Cell membrane</keyword>
<proteinExistence type="inferred from homology"/>
<feature type="domain" description="ABC transmembrane type-1" evidence="7">
    <location>
        <begin position="471"/>
        <end position="684"/>
    </location>
</feature>
<dbReference type="GO" id="GO:0006817">
    <property type="term" value="P:phosphate ion transport"/>
    <property type="evidence" value="ECO:0007669"/>
    <property type="project" value="UniProtKB-KW"/>
</dbReference>
<name>A0A7S8EAZ1_9CHLR</name>
<keyword evidence="3 5" id="KW-1133">Transmembrane helix</keyword>
<evidence type="ECO:0000313" key="9">
    <source>
        <dbReference type="Proteomes" id="UP000594468"/>
    </source>
</evidence>
<sequence length="695" mass="75818">MAPVGKDTGPRKRLVARALGEDRPKKLDLRSKPRFHERIIYGFLLACGLLSILTTAGIIVVLLNEAVSFFTRQQWALTNKSVYEEVSADATTFTTSATGSELEDGGVIRIGQEQLLVERYERNVVTVAITGTGAGFSAFCEGNAAIVDASRAITESETEACAANDIEPIPFRIGTDALAIVVNPENTMVNDATLQELALIFGEAETWADVRDEWPDQPIQRFIPGTDSGTFDYFGEAIYGEEVDRLLASEPVTSEDDEQLARGVRQNPYAVAFFGYSYYANNSESLKVLDIEGITPALETVEDGSYPLSRPLYIYTDPDYMRERSEVATFIEFYLTHVDEEIIDVGYFPASDDTLTEAKFLWLETMGQPVPESVDDDTTLLPDVDLYSENGTIVVTGSSTVAPVTRRIGTRFQEGGFLPRVFVQRGYNDTAAVEHRPGQGIESEERPTLVEFFTNTQWIPATGEFGVLPLINATLITSAIAMIVALPLGLGAAIYLSEYAKPNVRKTLKPILEILAGIPTVVYGYFALTFMTPLLRLIFGDQVQIYNMLSAGIVVGILIIPLVTSMSEDALHAVPDALREASYGLGANRLETSIKVVVPAALSGILAAFIVAISRAIGETMVVAIAAGSGPNFTFNIFEGAETMTGHIARISGGDLSYDSIDYNSIFAIGLTLFVMTLLLNVISRAITNRFREEY</sequence>
<dbReference type="PANTHER" id="PTHR42727:SF1">
    <property type="entry name" value="PHOSPHATE TRANSPORT SYSTEM PERMEASE"/>
    <property type="match status" value="1"/>
</dbReference>
<dbReference type="PANTHER" id="PTHR42727">
    <property type="entry name" value="PHOSPHATE TRANSPORT SYSTEM PERMEASE PROTEIN"/>
    <property type="match status" value="1"/>
</dbReference>
<comment type="function">
    <text evidence="6">Part of the binding-protein-dependent transport system for phosphate; probably responsible for the translocation of the substrate across the membrane.</text>
</comment>
<dbReference type="PROSITE" id="PS50928">
    <property type="entry name" value="ABC_TM1"/>
    <property type="match status" value="1"/>
</dbReference>
<dbReference type="Gene3D" id="1.10.3720.10">
    <property type="entry name" value="MetI-like"/>
    <property type="match status" value="1"/>
</dbReference>
<evidence type="ECO:0000256" key="1">
    <source>
        <dbReference type="ARBA" id="ARBA00004141"/>
    </source>
</evidence>
<keyword evidence="9" id="KW-1185">Reference proteome</keyword>
<keyword evidence="6" id="KW-0592">Phosphate transport</keyword>
<dbReference type="GO" id="GO:0005886">
    <property type="term" value="C:plasma membrane"/>
    <property type="evidence" value="ECO:0007669"/>
    <property type="project" value="UniProtKB-SubCell"/>
</dbReference>
<dbReference type="Pfam" id="PF12849">
    <property type="entry name" value="PBP_like_2"/>
    <property type="match status" value="1"/>
</dbReference>
<dbReference type="SUPFAM" id="SSF53850">
    <property type="entry name" value="Periplasmic binding protein-like II"/>
    <property type="match status" value="1"/>
</dbReference>
<dbReference type="InterPro" id="IPR000515">
    <property type="entry name" value="MetI-like"/>
</dbReference>
<dbReference type="NCBIfam" id="TIGR02138">
    <property type="entry name" value="phosphate_pstC"/>
    <property type="match status" value="1"/>
</dbReference>